<evidence type="ECO:0000313" key="1">
    <source>
        <dbReference type="EMBL" id="OAA55656.1"/>
    </source>
</evidence>
<proteinExistence type="predicted"/>
<evidence type="ECO:0008006" key="3">
    <source>
        <dbReference type="Google" id="ProtNLM"/>
    </source>
</evidence>
<gene>
    <name evidence="1" type="ORF">ISF_07761</name>
</gene>
<dbReference type="Proteomes" id="UP000076744">
    <property type="component" value="Unassembled WGS sequence"/>
</dbReference>
<keyword evidence="2" id="KW-1185">Reference proteome</keyword>
<name>A0A167NKM4_CORFA</name>
<dbReference type="InterPro" id="IPR011333">
    <property type="entry name" value="SKP1/BTB/POZ_sf"/>
</dbReference>
<evidence type="ECO:0000313" key="2">
    <source>
        <dbReference type="Proteomes" id="UP000076744"/>
    </source>
</evidence>
<sequence length="358" mass="39609">MTTTSDSVTIDPRGDIRLQVGRDDVDHADNESSSWQHAEFLVCSRALARASPIFDRMLYGPYAEAAHASPDWSVALPEDKPAPMQVLLQIAHARFSRVPPVLSVDNLHDLAVLTNYYDATALLAPWIGGWMAELAEISHDANVIQSKLLWIAWEFGLRDDFGSVAHRMLTEEPPQPAADASPAAADQVQAPHIIGNDNPPPPYFLTQSSESISSIRLRAIQQLLDIVADVVSRLTGTDDHAPRWCRHAARVDHRQCELMILGSLSFCLARAGIWPLPTAAAHVRLSLGELHRVLTNLVIHDIGAEPGDPRLDHETCNPAPLLMQRVRHVMLSIPSPVTEFHVSHLERRARKLRHGSAR</sequence>
<dbReference type="RefSeq" id="XP_018701380.1">
    <property type="nucleotide sequence ID" value="XM_018851364.1"/>
</dbReference>
<accession>A0A167NKM4</accession>
<dbReference type="OrthoDB" id="5275938at2759"/>
<dbReference type="STRING" id="1081104.A0A167NKM4"/>
<protein>
    <recommendedName>
        <fullName evidence="3">Nuclear pore protein</fullName>
    </recommendedName>
</protein>
<reference evidence="1 2" key="1">
    <citation type="journal article" date="2016" name="Genome Biol. Evol.">
        <title>Divergent and convergent evolution of fungal pathogenicity.</title>
        <authorList>
            <person name="Shang Y."/>
            <person name="Xiao G."/>
            <person name="Zheng P."/>
            <person name="Cen K."/>
            <person name="Zhan S."/>
            <person name="Wang C."/>
        </authorList>
    </citation>
    <scope>NUCLEOTIDE SEQUENCE [LARGE SCALE GENOMIC DNA]</scope>
    <source>
        <strain evidence="1 2">ARSEF 2679</strain>
    </source>
</reference>
<dbReference type="AlphaFoldDB" id="A0A167NKM4"/>
<dbReference type="EMBL" id="AZHB01000024">
    <property type="protein sequence ID" value="OAA55656.1"/>
    <property type="molecule type" value="Genomic_DNA"/>
</dbReference>
<organism evidence="1 2">
    <name type="scientific">Cordyceps fumosorosea (strain ARSEF 2679)</name>
    <name type="common">Isaria fumosorosea</name>
    <dbReference type="NCBI Taxonomy" id="1081104"/>
    <lineage>
        <taxon>Eukaryota</taxon>
        <taxon>Fungi</taxon>
        <taxon>Dikarya</taxon>
        <taxon>Ascomycota</taxon>
        <taxon>Pezizomycotina</taxon>
        <taxon>Sordariomycetes</taxon>
        <taxon>Hypocreomycetidae</taxon>
        <taxon>Hypocreales</taxon>
        <taxon>Cordycipitaceae</taxon>
        <taxon>Cordyceps</taxon>
    </lineage>
</organism>
<dbReference type="Gene3D" id="3.30.710.10">
    <property type="entry name" value="Potassium Channel Kv1.1, Chain A"/>
    <property type="match status" value="1"/>
</dbReference>
<comment type="caution">
    <text evidence="1">The sequence shown here is derived from an EMBL/GenBank/DDBJ whole genome shotgun (WGS) entry which is preliminary data.</text>
</comment>
<dbReference type="GeneID" id="30024053"/>